<sequence>MFKRKYILILLLLIVSICAISAASAADNATDSIAADDANAVDIVAADEAADEISTNSENDLEKAANETSDEGDKLSVSEEDSELTADQSNDKLSMIFANWYTIDLFDTTINSDKKEVIYCYIEPCLISGSIGYDFNFNVYDRNSKVVYTHHYQNTKTEKRDYPMTIAKNTLTPGIYVMAAENTYDGITMDVAYLFVKGTADITVSDYNSNYMSGAKMTATLTDKVTKKPLTSLNVGVVFTKGKTSVTKYYTPNSNGQISFVPPVGAGMWTVQFVPLEPFVSGSASKTITIKKSGVSVKAMKVKEYKGFKMKLKATVKSNGKNVNEGKVMFKINGKKYYAKVKNGVATKSIKLKKIKKYYYSAKFLGNDNLYKTGKSFSKAILKKRFSVKIYAPNPKLYAGQSKKYTVLVKTTTGKKVKNGWLKFQGRNGKYTKAKVKNGKVRVWATGTLSDVFVKMHGDDAIYKKSVTKKYKIKYVPGSHKYKAAKVKYKGTTKFRCDQCGRTTTHTGHGYWGPYFYHIYTIYVI</sequence>
<gene>
    <name evidence="2" type="ORF">E7Z79_06135</name>
</gene>
<evidence type="ECO:0000313" key="3">
    <source>
        <dbReference type="Proteomes" id="UP000783037"/>
    </source>
</evidence>
<evidence type="ECO:0000256" key="1">
    <source>
        <dbReference type="SAM" id="MobiDB-lite"/>
    </source>
</evidence>
<dbReference type="InterPro" id="IPR013783">
    <property type="entry name" value="Ig-like_fold"/>
</dbReference>
<dbReference type="AlphaFoldDB" id="A0A8T3VF68"/>
<dbReference type="RefSeq" id="WP_303739097.1">
    <property type="nucleotide sequence ID" value="NZ_SUTK01000024.1"/>
</dbReference>
<comment type="caution">
    <text evidence="2">The sequence shown here is derived from an EMBL/GenBank/DDBJ whole genome shotgun (WGS) entry which is preliminary data.</text>
</comment>
<organism evidence="2 3">
    <name type="scientific">Methanobrevibacter thaueri</name>
    <dbReference type="NCBI Taxonomy" id="190975"/>
    <lineage>
        <taxon>Archaea</taxon>
        <taxon>Methanobacteriati</taxon>
        <taxon>Methanobacteriota</taxon>
        <taxon>Methanomada group</taxon>
        <taxon>Methanobacteria</taxon>
        <taxon>Methanobacteriales</taxon>
        <taxon>Methanobacteriaceae</taxon>
        <taxon>Methanobrevibacter</taxon>
    </lineage>
</organism>
<dbReference type="EMBL" id="SUTK01000024">
    <property type="protein sequence ID" value="MBE6502005.1"/>
    <property type="molecule type" value="Genomic_DNA"/>
</dbReference>
<accession>A0A8T3VF68</accession>
<dbReference type="Proteomes" id="UP000783037">
    <property type="component" value="Unassembled WGS sequence"/>
</dbReference>
<dbReference type="Gene3D" id="2.60.40.10">
    <property type="entry name" value="Immunoglobulins"/>
    <property type="match status" value="1"/>
</dbReference>
<proteinExistence type="predicted"/>
<evidence type="ECO:0000313" key="2">
    <source>
        <dbReference type="EMBL" id="MBE6502005.1"/>
    </source>
</evidence>
<feature type="region of interest" description="Disordered" evidence="1">
    <location>
        <begin position="51"/>
        <end position="86"/>
    </location>
</feature>
<reference evidence="2" key="1">
    <citation type="submission" date="2019-04" db="EMBL/GenBank/DDBJ databases">
        <title>Evolution of Biomass-Degrading Anaerobic Consortia Revealed by Metagenomics.</title>
        <authorList>
            <person name="Peng X."/>
        </authorList>
    </citation>
    <scope>NUCLEOTIDE SEQUENCE</scope>
    <source>
        <strain evidence="2">SIG18</strain>
    </source>
</reference>
<name>A0A8T3VF68_9EURY</name>
<feature type="compositionally biased region" description="Basic and acidic residues" evidence="1">
    <location>
        <begin position="60"/>
        <end position="77"/>
    </location>
</feature>
<evidence type="ECO:0008006" key="4">
    <source>
        <dbReference type="Google" id="ProtNLM"/>
    </source>
</evidence>
<protein>
    <recommendedName>
        <fullName evidence="4">Bacterial Ig-like domain (Group 1)</fullName>
    </recommendedName>
</protein>